<evidence type="ECO:0000313" key="2">
    <source>
        <dbReference type="Proteomes" id="UP000789920"/>
    </source>
</evidence>
<name>A0ACA9P8N3_9GLOM</name>
<protein>
    <submittedName>
        <fullName evidence="1">28520_t:CDS:1</fullName>
    </submittedName>
</protein>
<dbReference type="Proteomes" id="UP000789920">
    <property type="component" value="Unassembled WGS sequence"/>
</dbReference>
<gene>
    <name evidence="1" type="ORF">RPERSI_LOCUS9851</name>
</gene>
<proteinExistence type="predicted"/>
<sequence>LVRNHSSFQIESRCIDPNLNIKIEYNKSEKQSESEFDTPLELYEGQAFQTVDKTFVVIETFAYSHRFGIQKERVEKDTTGHEISRSFLCYHAGKPLTEKKSYKTEESGSCRTDCK</sequence>
<dbReference type="EMBL" id="CAJVQC010018942">
    <property type="protein sequence ID" value="CAG8697339.1"/>
    <property type="molecule type" value="Genomic_DNA"/>
</dbReference>
<feature type="non-terminal residue" evidence="1">
    <location>
        <position position="1"/>
    </location>
</feature>
<organism evidence="1 2">
    <name type="scientific">Racocetra persica</name>
    <dbReference type="NCBI Taxonomy" id="160502"/>
    <lineage>
        <taxon>Eukaryota</taxon>
        <taxon>Fungi</taxon>
        <taxon>Fungi incertae sedis</taxon>
        <taxon>Mucoromycota</taxon>
        <taxon>Glomeromycotina</taxon>
        <taxon>Glomeromycetes</taxon>
        <taxon>Diversisporales</taxon>
        <taxon>Gigasporaceae</taxon>
        <taxon>Racocetra</taxon>
    </lineage>
</organism>
<accession>A0ACA9P8N3</accession>
<comment type="caution">
    <text evidence="1">The sequence shown here is derived from an EMBL/GenBank/DDBJ whole genome shotgun (WGS) entry which is preliminary data.</text>
</comment>
<keyword evidence="2" id="KW-1185">Reference proteome</keyword>
<evidence type="ECO:0000313" key="1">
    <source>
        <dbReference type="EMBL" id="CAG8697339.1"/>
    </source>
</evidence>
<reference evidence="1" key="1">
    <citation type="submission" date="2021-06" db="EMBL/GenBank/DDBJ databases">
        <authorList>
            <person name="Kallberg Y."/>
            <person name="Tangrot J."/>
            <person name="Rosling A."/>
        </authorList>
    </citation>
    <scope>NUCLEOTIDE SEQUENCE</scope>
    <source>
        <strain evidence="1">MA461A</strain>
    </source>
</reference>